<evidence type="ECO:0000313" key="3">
    <source>
        <dbReference type="EMBL" id="MBM7078236.1"/>
    </source>
</evidence>
<evidence type="ECO:0000256" key="2">
    <source>
        <dbReference type="SAM" id="Phobius"/>
    </source>
</evidence>
<feature type="compositionally biased region" description="Low complexity" evidence="1">
    <location>
        <begin position="93"/>
        <end position="106"/>
    </location>
</feature>
<comment type="caution">
    <text evidence="3">The sequence shown here is derived from an EMBL/GenBank/DDBJ whole genome shotgun (WGS) entry which is preliminary data.</text>
</comment>
<proteinExistence type="predicted"/>
<feature type="compositionally biased region" description="Pro residues" evidence="1">
    <location>
        <begin position="135"/>
        <end position="150"/>
    </location>
</feature>
<keyword evidence="2" id="KW-0812">Transmembrane</keyword>
<dbReference type="InterPro" id="IPR012291">
    <property type="entry name" value="CBM2_carb-bd_dom_sf"/>
</dbReference>
<accession>A0ABS2IWB6</accession>
<keyword evidence="2" id="KW-0472">Membrane</keyword>
<reference evidence="3 4" key="1">
    <citation type="submission" date="2021-02" db="EMBL/GenBank/DDBJ databases">
        <authorList>
            <person name="Ra J.-S."/>
        </authorList>
    </citation>
    <scope>NUCLEOTIDE SEQUENCE [LARGE SCALE GENOMIC DNA]</scope>
    <source>
        <strain evidence="3 4">MMS20-R1-14</strain>
    </source>
</reference>
<protein>
    <submittedName>
        <fullName evidence="3">Cellulose-binding protein</fullName>
    </submittedName>
</protein>
<dbReference type="EMBL" id="JAFEUC010000008">
    <property type="protein sequence ID" value="MBM7078236.1"/>
    <property type="molecule type" value="Genomic_DNA"/>
</dbReference>
<keyword evidence="4" id="KW-1185">Reference proteome</keyword>
<gene>
    <name evidence="3" type="ORF">JQX11_18085</name>
</gene>
<dbReference type="Proteomes" id="UP001518872">
    <property type="component" value="Unassembled WGS sequence"/>
</dbReference>
<dbReference type="Gene3D" id="2.60.40.290">
    <property type="match status" value="1"/>
</dbReference>
<feature type="transmembrane region" description="Helical" evidence="2">
    <location>
        <begin position="20"/>
        <end position="43"/>
    </location>
</feature>
<evidence type="ECO:0000256" key="1">
    <source>
        <dbReference type="SAM" id="MobiDB-lite"/>
    </source>
</evidence>
<name>A0ABS2IWB6_9ACTN</name>
<feature type="region of interest" description="Disordered" evidence="1">
    <location>
        <begin position="53"/>
        <end position="157"/>
    </location>
</feature>
<dbReference type="InterPro" id="IPR008965">
    <property type="entry name" value="CBM2/CBM3_carb-bd_dom_sf"/>
</dbReference>
<evidence type="ECO:0000313" key="4">
    <source>
        <dbReference type="Proteomes" id="UP001518872"/>
    </source>
</evidence>
<sequence length="257" mass="26546">MSGMRRAQPRAHGAGALASSPWVVVATGVLVMVVLLIVALASYRSRGPAFEARPADPLPTYSLPGSGATNPARVAANLPEPVVPGLTPRRTDTPPVEVPVVVVPGEPSGGDDLSDPPAGGVESPPDDPGGEQPRPTTPAPPPPPAAPPSSPVTGRFSVRDSWNNEAFIGEVLLYNRDRVSRPWTVRLVPPPGSRLVTSWVEGAPQGTPRMSGGVFTYTSGVNVGPGASVPLRFHFENTGGSIRPSRCTVDGVPCSGL</sequence>
<keyword evidence="2" id="KW-1133">Transmembrane helix</keyword>
<organism evidence="3 4">
    <name type="scientific">Micromonospora humida</name>
    <dbReference type="NCBI Taxonomy" id="2809018"/>
    <lineage>
        <taxon>Bacteria</taxon>
        <taxon>Bacillati</taxon>
        <taxon>Actinomycetota</taxon>
        <taxon>Actinomycetes</taxon>
        <taxon>Micromonosporales</taxon>
        <taxon>Micromonosporaceae</taxon>
        <taxon>Micromonospora</taxon>
    </lineage>
</organism>
<dbReference type="SUPFAM" id="SSF49384">
    <property type="entry name" value="Carbohydrate-binding domain"/>
    <property type="match status" value="1"/>
</dbReference>